<dbReference type="PANTHER" id="PTHR43719">
    <property type="entry name" value="TWO-COMPONENT HISTIDINE KINASE"/>
    <property type="match status" value="1"/>
</dbReference>
<evidence type="ECO:0000259" key="17">
    <source>
        <dbReference type="PROSITE" id="PS50839"/>
    </source>
</evidence>
<keyword evidence="19" id="KW-1185">Reference proteome</keyword>
<protein>
    <recommendedName>
        <fullName evidence="4">histidine kinase</fullName>
        <ecNumber evidence="4">2.7.13.3</ecNumber>
    </recommendedName>
</protein>
<gene>
    <name evidence="18" type="ORF">FCM35_KLT15221</name>
</gene>
<dbReference type="Pfam" id="PF00072">
    <property type="entry name" value="Response_reg"/>
    <property type="match status" value="1"/>
</dbReference>
<dbReference type="PRINTS" id="PR00344">
    <property type="entry name" value="BCTRLSENSOR"/>
</dbReference>
<keyword evidence="9" id="KW-0932">Cytokinin signaling pathway</keyword>
<dbReference type="GO" id="GO:0009736">
    <property type="term" value="P:cytokinin-activated signaling pathway"/>
    <property type="evidence" value="ECO:0007669"/>
    <property type="project" value="UniProtKB-KW"/>
</dbReference>
<keyword evidence="6" id="KW-0808">Transferase</keyword>
<feature type="domain" description="Response regulatory" evidence="16">
    <location>
        <begin position="841"/>
        <end position="979"/>
    </location>
</feature>
<evidence type="ECO:0000259" key="16">
    <source>
        <dbReference type="PROSITE" id="PS50110"/>
    </source>
</evidence>
<evidence type="ECO:0000256" key="9">
    <source>
        <dbReference type="ARBA" id="ARBA00022864"/>
    </source>
</evidence>
<keyword evidence="8 18" id="KW-0418">Kinase</keyword>
<evidence type="ECO:0000313" key="19">
    <source>
        <dbReference type="Proteomes" id="UP000623129"/>
    </source>
</evidence>
<keyword evidence="10 14" id="KW-1133">Transmembrane helix</keyword>
<evidence type="ECO:0000256" key="5">
    <source>
        <dbReference type="ARBA" id="ARBA00022553"/>
    </source>
</evidence>
<dbReference type="GO" id="GO:0012505">
    <property type="term" value="C:endomembrane system"/>
    <property type="evidence" value="ECO:0007669"/>
    <property type="project" value="UniProtKB-SubCell"/>
</dbReference>
<dbReference type="Pfam" id="PF24896">
    <property type="entry name" value="Receiver_CRE1"/>
    <property type="match status" value="1"/>
</dbReference>
<dbReference type="Pfam" id="PF02518">
    <property type="entry name" value="HATPase_c"/>
    <property type="match status" value="1"/>
</dbReference>
<dbReference type="Gene3D" id="3.30.450.350">
    <property type="entry name" value="CHASE domain"/>
    <property type="match status" value="1"/>
</dbReference>
<accession>A0A833QA61</accession>
<dbReference type="InterPro" id="IPR003661">
    <property type="entry name" value="HisK_dim/P_dom"/>
</dbReference>
<proteinExistence type="predicted"/>
<dbReference type="SUPFAM" id="SSF55874">
    <property type="entry name" value="ATPase domain of HSP90 chaperone/DNA topoisomerase II/histidine kinase"/>
    <property type="match status" value="1"/>
</dbReference>
<dbReference type="InterPro" id="IPR011006">
    <property type="entry name" value="CheY-like_superfamily"/>
</dbReference>
<dbReference type="SMART" id="SM00388">
    <property type="entry name" value="HisKA"/>
    <property type="match status" value="1"/>
</dbReference>
<evidence type="ECO:0000256" key="6">
    <source>
        <dbReference type="ARBA" id="ARBA00022679"/>
    </source>
</evidence>
<evidence type="ECO:0000256" key="14">
    <source>
        <dbReference type="SAM" id="Phobius"/>
    </source>
</evidence>
<keyword evidence="7 14" id="KW-0812">Transmembrane</keyword>
<name>A0A833QA61_9POAL</name>
<dbReference type="Gene3D" id="6.10.250.1190">
    <property type="match status" value="1"/>
</dbReference>
<evidence type="ECO:0000256" key="8">
    <source>
        <dbReference type="ARBA" id="ARBA00022777"/>
    </source>
</evidence>
<dbReference type="GO" id="GO:0019955">
    <property type="term" value="F:cytokine binding"/>
    <property type="evidence" value="ECO:0007669"/>
    <property type="project" value="UniProtKB-ARBA"/>
</dbReference>
<dbReference type="EMBL" id="SWLB01000029">
    <property type="protein sequence ID" value="KAF3320525.1"/>
    <property type="molecule type" value="Genomic_DNA"/>
</dbReference>
<dbReference type="OrthoDB" id="303614at2759"/>
<dbReference type="PROSITE" id="PS50109">
    <property type="entry name" value="HIS_KIN"/>
    <property type="match status" value="1"/>
</dbReference>
<dbReference type="CDD" id="cd16922">
    <property type="entry name" value="HATPase_EvgS-ArcB-TorS-like"/>
    <property type="match status" value="1"/>
</dbReference>
<evidence type="ECO:0000256" key="7">
    <source>
        <dbReference type="ARBA" id="ARBA00022692"/>
    </source>
</evidence>
<reference evidence="18" key="1">
    <citation type="submission" date="2020-01" db="EMBL/GenBank/DDBJ databases">
        <title>Genome sequence of Kobresia littledalei, the first chromosome-level genome in the family Cyperaceae.</title>
        <authorList>
            <person name="Qu G."/>
        </authorList>
    </citation>
    <scope>NUCLEOTIDE SEQUENCE</scope>
    <source>
        <strain evidence="18">C.B.Clarke</strain>
        <tissue evidence="18">Leaf</tissue>
    </source>
</reference>
<dbReference type="SUPFAM" id="SSF52172">
    <property type="entry name" value="CheY-like"/>
    <property type="match status" value="1"/>
</dbReference>
<evidence type="ECO:0000256" key="2">
    <source>
        <dbReference type="ARBA" id="ARBA00002427"/>
    </source>
</evidence>
<feature type="modified residue" description="4-aspartylphosphate" evidence="13">
    <location>
        <position position="891"/>
    </location>
</feature>
<dbReference type="AlphaFoldDB" id="A0A833QA61"/>
<dbReference type="InterPro" id="IPR006189">
    <property type="entry name" value="CHASE_dom"/>
</dbReference>
<dbReference type="PROSITE" id="PS50839">
    <property type="entry name" value="CHASE"/>
    <property type="match status" value="1"/>
</dbReference>
<dbReference type="SUPFAM" id="SSF47384">
    <property type="entry name" value="Homodimeric domain of signal transducing histidine kinase"/>
    <property type="match status" value="1"/>
</dbReference>
<dbReference type="GO" id="GO:0000155">
    <property type="term" value="F:phosphorelay sensor kinase activity"/>
    <property type="evidence" value="ECO:0007669"/>
    <property type="project" value="InterPro"/>
</dbReference>
<dbReference type="FunFam" id="1.10.287.130:FF:000015">
    <property type="entry name" value="Histidine kinase 4"/>
    <property type="match status" value="1"/>
</dbReference>
<evidence type="ECO:0000256" key="11">
    <source>
        <dbReference type="ARBA" id="ARBA00023012"/>
    </source>
</evidence>
<evidence type="ECO:0000256" key="1">
    <source>
        <dbReference type="ARBA" id="ARBA00000085"/>
    </source>
</evidence>
<evidence type="ECO:0000313" key="18">
    <source>
        <dbReference type="EMBL" id="KAF3320525.1"/>
    </source>
</evidence>
<dbReference type="FunFam" id="3.30.450.350:FF:000001">
    <property type="entry name" value="Histidine kinase 4"/>
    <property type="match status" value="1"/>
</dbReference>
<comment type="caution">
    <text evidence="18">The sequence shown here is derived from an EMBL/GenBank/DDBJ whole genome shotgun (WGS) entry which is preliminary data.</text>
</comment>
<dbReference type="SMART" id="SM00448">
    <property type="entry name" value="REC"/>
    <property type="match status" value="1"/>
</dbReference>
<feature type="domain" description="Histidine kinase" evidence="15">
    <location>
        <begin position="370"/>
        <end position="661"/>
    </location>
</feature>
<evidence type="ECO:0000259" key="15">
    <source>
        <dbReference type="PROSITE" id="PS50109"/>
    </source>
</evidence>
<dbReference type="Gene3D" id="1.10.287.130">
    <property type="match status" value="1"/>
</dbReference>
<dbReference type="Gene3D" id="3.40.50.2300">
    <property type="match status" value="1"/>
</dbReference>
<keyword evidence="11" id="KW-0902">Two-component regulatory system</keyword>
<dbReference type="InterPro" id="IPR001789">
    <property type="entry name" value="Sig_transdc_resp-reg_receiver"/>
</dbReference>
<feature type="transmembrane region" description="Helical" evidence="14">
    <location>
        <begin position="20"/>
        <end position="39"/>
    </location>
</feature>
<dbReference type="InterPro" id="IPR004358">
    <property type="entry name" value="Sig_transdc_His_kin-like_C"/>
</dbReference>
<dbReference type="Proteomes" id="UP000623129">
    <property type="component" value="Unassembled WGS sequence"/>
</dbReference>
<dbReference type="CDD" id="cd17546">
    <property type="entry name" value="REC_hyHK_CKI1_RcsC-like"/>
    <property type="match status" value="1"/>
</dbReference>
<evidence type="ECO:0000256" key="12">
    <source>
        <dbReference type="ARBA" id="ARBA00023136"/>
    </source>
</evidence>
<comment type="subcellular location">
    <subcellularLocation>
        <location evidence="3">Endomembrane system</location>
        <topology evidence="3">Multi-pass membrane protein</topology>
    </subcellularLocation>
</comment>
<dbReference type="InterPro" id="IPR036097">
    <property type="entry name" value="HisK_dim/P_sf"/>
</dbReference>
<dbReference type="InterPro" id="IPR056839">
    <property type="entry name" value="Receiver_AHK4/CRE1_1st"/>
</dbReference>
<dbReference type="InterPro" id="IPR003594">
    <property type="entry name" value="HATPase_dom"/>
</dbReference>
<comment type="catalytic activity">
    <reaction evidence="1">
        <text>ATP + protein L-histidine = ADP + protein N-phospho-L-histidine.</text>
        <dbReference type="EC" id="2.7.13.3"/>
    </reaction>
</comment>
<dbReference type="GO" id="GO:0005634">
    <property type="term" value="C:nucleus"/>
    <property type="evidence" value="ECO:0007669"/>
    <property type="project" value="TreeGrafter"/>
</dbReference>
<dbReference type="InterPro" id="IPR005467">
    <property type="entry name" value="His_kinase_dom"/>
</dbReference>
<evidence type="ECO:0000256" key="3">
    <source>
        <dbReference type="ARBA" id="ARBA00004127"/>
    </source>
</evidence>
<evidence type="ECO:0000256" key="13">
    <source>
        <dbReference type="PROSITE-ProRule" id="PRU00169"/>
    </source>
</evidence>
<dbReference type="SMART" id="SM01079">
    <property type="entry name" value="CHASE"/>
    <property type="match status" value="1"/>
</dbReference>
<dbReference type="EC" id="2.7.13.3" evidence="4"/>
<dbReference type="InterPro" id="IPR042240">
    <property type="entry name" value="CHASE_sf"/>
</dbReference>
<dbReference type="FunFam" id="3.40.50.2300:FF:000137">
    <property type="entry name" value="Histidine kinase 3"/>
    <property type="match status" value="1"/>
</dbReference>
<keyword evidence="5 13" id="KW-0597">Phosphoprotein</keyword>
<sequence length="984" mass="109242">MGSVEVDSKPTGRRWRLHQSAMVVLWVVVSLTIWAGLHWHIRRLSMRKAEEGLVSMCDERARMLQDRFTVSVNHVHALAILVSTFHYQKEPPALDQETFADYTARTAFERPLLSGVAYAQRVVHAQREVFETQQGWVIRTMKRDPSPVQDEYAPVIYSQETVSYIEALDMMSGEEDRENILRARATGKAVLTSPFRLLGSNHLGVVLTFPVYRADLAPDVAEEERVEATAGYLGGAFDVESLVENLLSQLAGNPEIIVKVYDVTNASEPLIMYGPDLPDGFPSPSHISMLDFVDPFRRHNMVCRYSKKPSVPLSAITTPSGVFVICMLVGYIVYAAWNRYDNVKEDCRKMEELKKQAEAADIAKSQFLATVSHEIRTPMNGVLGMLDMLLDTRLNSTQKDYAQTAQVCGKALISLINEVLDRAKIEAGKLDLEIVAFDLRSILDDVISLFSSKSREKRIELAVYVSDDVPEVLLGDPGRFRQIITNLVGNSIKFTERGHIFVQVHMTDHSKLITEQKPDPRINGHNDDSISTPALVSANADFDTLSGYEAADTRNTWENFKQFLSLSSHSTENGSAHNSNSEPVTLFVSVEDTGTGIPLHAQSRVFTPFMQADSSTSRNYGGTGIGLSISKCLVELMGGQIWFVSRPRIGSTFTFTAMLQWCERNGAEEMKKDAFDILPSCFRGFHAILVDKRPVRSVVTKYHLQRLGISVETVGNVDLGITAWTAEKGKFLPGSKRRCIFLVESDSSGGKNGSFSQDQILERSCNGSILDVPKLFILATSELEKKKFPGLSENAYIMKPLKASTVAACLQLGLGVDLQNSNKNGNNIEGPSLHGLLVGKKILVVDDNRVNLRVATGTLKKYGAKVECVESGKDALALLQVPHKFDACFMDVQMPEMDGFEATRQIRLMEEKANEKVKTGDYEAKDDEVAGMDWHLPILAMTADVIQATYEECIKCGMDGYVSKPFEEKQLYQAVAKLLAPADS</sequence>
<comment type="function">
    <text evidence="2">Cytokinin receptor related to bacterial two-component regulators. Functions as a histidine kinase and transmits the stress signal to a downstream MAPK cascade.</text>
</comment>
<feature type="domain" description="CHASE" evidence="17">
    <location>
        <begin position="90"/>
        <end position="302"/>
    </location>
</feature>
<dbReference type="PROSITE" id="PS50110">
    <property type="entry name" value="RESPONSE_REGULATORY"/>
    <property type="match status" value="1"/>
</dbReference>
<dbReference type="Gene3D" id="3.30.565.10">
    <property type="entry name" value="Histidine kinase-like ATPase, C-terminal domain"/>
    <property type="match status" value="1"/>
</dbReference>
<dbReference type="InterPro" id="IPR050956">
    <property type="entry name" value="2C_system_His_kinase"/>
</dbReference>
<feature type="transmembrane region" description="Helical" evidence="14">
    <location>
        <begin position="311"/>
        <end position="337"/>
    </location>
</feature>
<dbReference type="InterPro" id="IPR036890">
    <property type="entry name" value="HATPase_C_sf"/>
</dbReference>
<dbReference type="PANTHER" id="PTHR43719:SF77">
    <property type="entry name" value="HISTIDINE KINASE 4-RELATED"/>
    <property type="match status" value="1"/>
</dbReference>
<dbReference type="SMART" id="SM00387">
    <property type="entry name" value="HATPase_c"/>
    <property type="match status" value="1"/>
</dbReference>
<dbReference type="CDD" id="cd00082">
    <property type="entry name" value="HisKA"/>
    <property type="match status" value="1"/>
</dbReference>
<organism evidence="18 19">
    <name type="scientific">Carex littledalei</name>
    <dbReference type="NCBI Taxonomy" id="544730"/>
    <lineage>
        <taxon>Eukaryota</taxon>
        <taxon>Viridiplantae</taxon>
        <taxon>Streptophyta</taxon>
        <taxon>Embryophyta</taxon>
        <taxon>Tracheophyta</taxon>
        <taxon>Spermatophyta</taxon>
        <taxon>Magnoliopsida</taxon>
        <taxon>Liliopsida</taxon>
        <taxon>Poales</taxon>
        <taxon>Cyperaceae</taxon>
        <taxon>Cyperoideae</taxon>
        <taxon>Cariceae</taxon>
        <taxon>Carex</taxon>
        <taxon>Carex subgen. Euthyceras</taxon>
    </lineage>
</organism>
<keyword evidence="12 14" id="KW-0472">Membrane</keyword>
<dbReference type="Pfam" id="PF00512">
    <property type="entry name" value="HisKA"/>
    <property type="match status" value="1"/>
</dbReference>
<dbReference type="Pfam" id="PF03924">
    <property type="entry name" value="CHASE"/>
    <property type="match status" value="1"/>
</dbReference>
<evidence type="ECO:0000256" key="4">
    <source>
        <dbReference type="ARBA" id="ARBA00012438"/>
    </source>
</evidence>
<evidence type="ECO:0000256" key="10">
    <source>
        <dbReference type="ARBA" id="ARBA00022989"/>
    </source>
</evidence>